<evidence type="ECO:0000313" key="1">
    <source>
        <dbReference type="EMBL" id="AZK45344.1"/>
    </source>
</evidence>
<dbReference type="PROSITE" id="PS51257">
    <property type="entry name" value="PROKAR_LIPOPROTEIN"/>
    <property type="match status" value="1"/>
</dbReference>
<gene>
    <name evidence="1" type="ORF">EIM92_03260</name>
</gene>
<keyword evidence="2" id="KW-1185">Reference proteome</keyword>
<reference evidence="1 2" key="1">
    <citation type="submission" date="2018-11" db="EMBL/GenBank/DDBJ databases">
        <title>Genome sequencing of Paenibacillus lentus DSM25539(T).</title>
        <authorList>
            <person name="Kook J.-K."/>
            <person name="Park S.-N."/>
            <person name="Lim Y.K."/>
        </authorList>
    </citation>
    <scope>NUCLEOTIDE SEQUENCE [LARGE SCALE GENOMIC DNA]</scope>
    <source>
        <strain evidence="1 2">DSM 25539</strain>
    </source>
</reference>
<dbReference type="OrthoDB" id="2600009at2"/>
<accession>A0A3Q8S3R7</accession>
<organism evidence="1 2">
    <name type="scientific">Paenibacillus lentus</name>
    <dbReference type="NCBI Taxonomy" id="1338368"/>
    <lineage>
        <taxon>Bacteria</taxon>
        <taxon>Bacillati</taxon>
        <taxon>Bacillota</taxon>
        <taxon>Bacilli</taxon>
        <taxon>Bacillales</taxon>
        <taxon>Paenibacillaceae</taxon>
        <taxon>Paenibacillus</taxon>
    </lineage>
</organism>
<evidence type="ECO:0000313" key="2">
    <source>
        <dbReference type="Proteomes" id="UP000273145"/>
    </source>
</evidence>
<protein>
    <submittedName>
        <fullName evidence="1">Uncharacterized protein</fullName>
    </submittedName>
</protein>
<dbReference type="RefSeq" id="WP_125081463.1">
    <property type="nucleotide sequence ID" value="NZ_CP034248.1"/>
</dbReference>
<dbReference type="KEGG" id="plen:EIM92_03260"/>
<name>A0A3Q8S3R7_9BACL</name>
<dbReference type="AlphaFoldDB" id="A0A3Q8S3R7"/>
<proteinExistence type="predicted"/>
<sequence>MKNNSFLLKTYMIVILSLVLVSCTNPKQVINIDITAFMYGDEINQTVEVSMNGEYNTKEHSFIGSLVIGDVIKLEHVTFSPGSGLISYHESTRSYLGQIFFDYQSLHFSIEITDQDLYQQLTESNHDRDKKITITSPANNIEEAKRMNAELKDKKLPFEK</sequence>
<dbReference type="Proteomes" id="UP000273145">
    <property type="component" value="Chromosome"/>
</dbReference>
<dbReference type="EMBL" id="CP034248">
    <property type="protein sequence ID" value="AZK45344.1"/>
    <property type="molecule type" value="Genomic_DNA"/>
</dbReference>